<evidence type="ECO:0000313" key="2">
    <source>
        <dbReference type="EMBL" id="ANE03808.1"/>
    </source>
</evidence>
<dbReference type="PROSITE" id="PS51384">
    <property type="entry name" value="FAD_FR"/>
    <property type="match status" value="1"/>
</dbReference>
<dbReference type="InterPro" id="IPR013113">
    <property type="entry name" value="SIP_FAD-bd"/>
</dbReference>
<proteinExistence type="predicted"/>
<dbReference type="AlphaFoldDB" id="A0A172QT35"/>
<dbReference type="Pfam" id="PF04954">
    <property type="entry name" value="SIP"/>
    <property type="match status" value="1"/>
</dbReference>
<reference evidence="2 3" key="1">
    <citation type="submission" date="2016-05" db="EMBL/GenBank/DDBJ databases">
        <title>Complete genome sequence of Corynebacterium crudilactis, a new Corynebacterium species isolated from raw cow's milk.</title>
        <authorList>
            <person name="Christian R."/>
            <person name="Zimmermann J."/>
            <person name="Lipski A."/>
            <person name="Kalinowski J."/>
        </authorList>
    </citation>
    <scope>NUCLEOTIDE SEQUENCE [LARGE SCALE GENOMIC DNA]</scope>
    <source>
        <strain evidence="2 3">JZ16</strain>
    </source>
</reference>
<dbReference type="InterPro" id="IPR007037">
    <property type="entry name" value="SIP_rossman_dom"/>
</dbReference>
<dbReference type="InterPro" id="IPR039261">
    <property type="entry name" value="FNR_nucleotide-bd"/>
</dbReference>
<dbReference type="RefSeq" id="WP_066565305.1">
    <property type="nucleotide sequence ID" value="NZ_CP015622.1"/>
</dbReference>
<dbReference type="CDD" id="cd06193">
    <property type="entry name" value="siderophore_interacting"/>
    <property type="match status" value="1"/>
</dbReference>
<dbReference type="SUPFAM" id="SSF63380">
    <property type="entry name" value="Riboflavin synthase domain-like"/>
    <property type="match status" value="1"/>
</dbReference>
<dbReference type="Gene3D" id="2.40.30.10">
    <property type="entry name" value="Translation factors"/>
    <property type="match status" value="1"/>
</dbReference>
<dbReference type="STRING" id="1652495.ccrud_06000"/>
<dbReference type="PANTHER" id="PTHR30157:SF0">
    <property type="entry name" value="NADPH-DEPENDENT FERRIC-CHELATE REDUCTASE"/>
    <property type="match status" value="1"/>
</dbReference>
<dbReference type="OrthoDB" id="9814826at2"/>
<dbReference type="EMBL" id="CP015622">
    <property type="protein sequence ID" value="ANE03808.1"/>
    <property type="molecule type" value="Genomic_DNA"/>
</dbReference>
<evidence type="ECO:0000259" key="1">
    <source>
        <dbReference type="PROSITE" id="PS51384"/>
    </source>
</evidence>
<dbReference type="Pfam" id="PF08021">
    <property type="entry name" value="FAD_binding_9"/>
    <property type="match status" value="1"/>
</dbReference>
<dbReference type="InterPro" id="IPR017938">
    <property type="entry name" value="Riboflavin_synthase-like_b-brl"/>
</dbReference>
<feature type="domain" description="FAD-binding FR-type" evidence="1">
    <location>
        <begin position="16"/>
        <end position="140"/>
    </location>
</feature>
<protein>
    <submittedName>
        <fullName evidence="2">NADPH-dependent ferric siderophore reductase</fullName>
    </submittedName>
</protein>
<organism evidence="2 3">
    <name type="scientific">Corynebacterium crudilactis</name>
    <dbReference type="NCBI Taxonomy" id="1652495"/>
    <lineage>
        <taxon>Bacteria</taxon>
        <taxon>Bacillati</taxon>
        <taxon>Actinomycetota</taxon>
        <taxon>Actinomycetes</taxon>
        <taxon>Mycobacteriales</taxon>
        <taxon>Corynebacteriaceae</taxon>
        <taxon>Corynebacterium</taxon>
    </lineage>
</organism>
<gene>
    <name evidence="2" type="ORF">ccrud_06000</name>
</gene>
<name>A0A172QT35_9CORY</name>
<dbReference type="Gene3D" id="3.40.50.80">
    <property type="entry name" value="Nucleotide-binding domain of ferredoxin-NADP reductase (FNR) module"/>
    <property type="match status" value="1"/>
</dbReference>
<accession>A0A172QT35</accession>
<sequence length="287" mass="31309">MGSVEAAQAPRKKREMKMKTATVTGVQQLSPDLIRLSFECPEVIGAELPFSDHYIKILFVPQGADYSWPFDPAEIAATKPREHLPVRRTYTLRTVDTVQGAFDIDFVAHGADGLAGPWAQQAAVGDIIAFGGPGGAWKPETGYEHFVFAGDEAAAPAIFAGLEQLPAGTTAKAFIEISTASALFDAPTSESIEVVWVPRDGATHGTLLIDALRQDGYPTKKTSWFIHGVAEMVKETRKFLFVEGEVSKADASISGYWRLGMTEDQWQASKREFNEQNEAEEQSLAKS</sequence>
<dbReference type="InterPro" id="IPR039374">
    <property type="entry name" value="SIP_fam"/>
</dbReference>
<evidence type="ECO:0000313" key="3">
    <source>
        <dbReference type="Proteomes" id="UP000076929"/>
    </source>
</evidence>
<dbReference type="Proteomes" id="UP000076929">
    <property type="component" value="Chromosome"/>
</dbReference>
<dbReference type="KEGG" id="ccjz:ccrud_06000"/>
<dbReference type="InterPro" id="IPR017927">
    <property type="entry name" value="FAD-bd_FR_type"/>
</dbReference>
<keyword evidence="3" id="KW-1185">Reference proteome</keyword>
<dbReference type="PANTHER" id="PTHR30157">
    <property type="entry name" value="FERRIC REDUCTASE, NADPH-DEPENDENT"/>
    <property type="match status" value="1"/>
</dbReference>
<dbReference type="GO" id="GO:0016491">
    <property type="term" value="F:oxidoreductase activity"/>
    <property type="evidence" value="ECO:0007669"/>
    <property type="project" value="InterPro"/>
</dbReference>